<dbReference type="GO" id="GO:1904047">
    <property type="term" value="F:S-adenosyl-L-methionine binding"/>
    <property type="evidence" value="ECO:0007669"/>
    <property type="project" value="TreeGrafter"/>
</dbReference>
<dbReference type="Gene3D" id="3.40.50.150">
    <property type="entry name" value="Vaccinia Virus protein VP39"/>
    <property type="match status" value="1"/>
</dbReference>
<evidence type="ECO:0000313" key="4">
    <source>
        <dbReference type="EMBL" id="MDG0811108.1"/>
    </source>
</evidence>
<dbReference type="EMBL" id="JAPDIA010000007">
    <property type="protein sequence ID" value="MDG0811108.1"/>
    <property type="molecule type" value="Genomic_DNA"/>
</dbReference>
<keyword evidence="2" id="KW-0808">Transferase</keyword>
<evidence type="ECO:0000256" key="2">
    <source>
        <dbReference type="ARBA" id="ARBA00022679"/>
    </source>
</evidence>
<dbReference type="GO" id="GO:0043565">
    <property type="term" value="F:sequence-specific DNA binding"/>
    <property type="evidence" value="ECO:0007669"/>
    <property type="project" value="TreeGrafter"/>
</dbReference>
<keyword evidence="1 4" id="KW-0489">Methyltransferase</keyword>
<dbReference type="InterPro" id="IPR029063">
    <property type="entry name" value="SAM-dependent_MTases_sf"/>
</dbReference>
<accession>A0A9X4QU69</accession>
<evidence type="ECO:0000256" key="3">
    <source>
        <dbReference type="ARBA" id="ARBA00022691"/>
    </source>
</evidence>
<dbReference type="PRINTS" id="PR00505">
    <property type="entry name" value="D12N6MTFRASE"/>
</dbReference>
<comment type="caution">
    <text evidence="4">The sequence shown here is derived from an EMBL/GenBank/DDBJ whole genome shotgun (WGS) entry which is preliminary data.</text>
</comment>
<gene>
    <name evidence="4" type="ORF">OMP40_18365</name>
</gene>
<name>A0A9X4QU69_9BACL</name>
<dbReference type="PANTHER" id="PTHR30481:SF2">
    <property type="entry name" value="SITE-SPECIFIC DNA-METHYLTRANSFERASE (ADENINE-SPECIFIC)"/>
    <property type="match status" value="1"/>
</dbReference>
<dbReference type="GO" id="GO:0009007">
    <property type="term" value="F:site-specific DNA-methyltransferase (adenine-specific) activity"/>
    <property type="evidence" value="ECO:0007669"/>
    <property type="project" value="UniProtKB-EC"/>
</dbReference>
<dbReference type="GO" id="GO:0009307">
    <property type="term" value="P:DNA restriction-modification system"/>
    <property type="evidence" value="ECO:0007669"/>
    <property type="project" value="InterPro"/>
</dbReference>
<keyword evidence="5" id="KW-1185">Reference proteome</keyword>
<dbReference type="InterPro" id="IPR012327">
    <property type="entry name" value="MeTrfase_D12"/>
</dbReference>
<proteinExistence type="predicted"/>
<dbReference type="GO" id="GO:0006298">
    <property type="term" value="P:mismatch repair"/>
    <property type="evidence" value="ECO:0007669"/>
    <property type="project" value="TreeGrafter"/>
</dbReference>
<evidence type="ECO:0000256" key="1">
    <source>
        <dbReference type="ARBA" id="ARBA00022603"/>
    </source>
</evidence>
<evidence type="ECO:0000313" key="5">
    <source>
        <dbReference type="Proteomes" id="UP001153404"/>
    </source>
</evidence>
<dbReference type="GO" id="GO:0032259">
    <property type="term" value="P:methylation"/>
    <property type="evidence" value="ECO:0007669"/>
    <property type="project" value="UniProtKB-KW"/>
</dbReference>
<dbReference type="RefSeq" id="WP_277533569.1">
    <property type="nucleotide sequence ID" value="NZ_JAPDIA010000007.1"/>
</dbReference>
<dbReference type="SUPFAM" id="SSF53335">
    <property type="entry name" value="S-adenosyl-L-methionine-dependent methyltransferases"/>
    <property type="match status" value="1"/>
</dbReference>
<keyword evidence="3" id="KW-0949">S-adenosyl-L-methionine</keyword>
<organism evidence="4 5">
    <name type="scientific">Cohnella rhizosphaerae</name>
    <dbReference type="NCBI Taxonomy" id="1457232"/>
    <lineage>
        <taxon>Bacteria</taxon>
        <taxon>Bacillati</taxon>
        <taxon>Bacillota</taxon>
        <taxon>Bacilli</taxon>
        <taxon>Bacillales</taxon>
        <taxon>Paenibacillaceae</taxon>
        <taxon>Cohnella</taxon>
    </lineage>
</organism>
<dbReference type="PANTHER" id="PTHR30481">
    <property type="entry name" value="DNA ADENINE METHYLASE"/>
    <property type="match status" value="1"/>
</dbReference>
<dbReference type="Proteomes" id="UP001153404">
    <property type="component" value="Unassembled WGS sequence"/>
</dbReference>
<protein>
    <submittedName>
        <fullName evidence="4">DNA adenine methylase</fullName>
    </submittedName>
</protein>
<sequence length="109" mass="12314">MTYTSPLRYPGGKSALANYIKLLVQENDLLDGVYVEPFAGGAGVALSLLFNEYMSRIVINDLNSSIHAFWYSVLNHTQELCELIEETNVTVAEWQNQKNGPRKRKCQFA</sequence>
<dbReference type="Pfam" id="PF02086">
    <property type="entry name" value="MethyltransfD12"/>
    <property type="match status" value="1"/>
</dbReference>
<dbReference type="AlphaFoldDB" id="A0A9X4QU69"/>
<reference evidence="4" key="1">
    <citation type="submission" date="2022-10" db="EMBL/GenBank/DDBJ databases">
        <title>Comparative genomic analysis of Cohnella hashimotonis sp. nov., isolated from the International Space Station.</title>
        <authorList>
            <person name="Simpson A."/>
            <person name="Venkateswaran K."/>
        </authorList>
    </citation>
    <scope>NUCLEOTIDE SEQUENCE</scope>
    <source>
        <strain evidence="4">DSM 28161</strain>
    </source>
</reference>